<organism evidence="3">
    <name type="scientific">viral metagenome</name>
    <dbReference type="NCBI Taxonomy" id="1070528"/>
    <lineage>
        <taxon>unclassified sequences</taxon>
        <taxon>metagenomes</taxon>
        <taxon>organismal metagenomes</taxon>
    </lineage>
</organism>
<feature type="domain" description="Phosphatidylinositol-specific phospholipase C X" evidence="2">
    <location>
        <begin position="179"/>
        <end position="308"/>
    </location>
</feature>
<keyword evidence="1" id="KW-0472">Membrane</keyword>
<dbReference type="EMBL" id="MN740602">
    <property type="protein sequence ID" value="QHS78738.1"/>
    <property type="molecule type" value="Genomic_DNA"/>
</dbReference>
<name>A0A6C0AG49_9ZZZZ</name>
<dbReference type="PROSITE" id="PS50007">
    <property type="entry name" value="PIPLC_X_DOMAIN"/>
    <property type="match status" value="1"/>
</dbReference>
<dbReference type="AlphaFoldDB" id="A0A6C0AG49"/>
<sequence>MNQETNESMTFMNTNINEDFNPIKILIIGALLFTLAMIPLIRSSSVNACLKKDKAGAFFIASAFCVLFLTIFFTLRKTIHPPIVLVVLIFAVIAIACGSYLYQTCYNINNQISEQLKNNSQIIKLNKKYSNVVNPIPLADCINYHSGTFYTSKDLVCRNISNCPNSAGIVCDDKKGAKLVDFYVSSSHQTCHVPLSSEHFVSTEMIKIVLKGGARLLDFNIYSETFKDGIKPVVKSEVDNIISSNFILLEDVFETILSYGFHQPVSDPLLIHLNLKTNNVEVIDIIANLYVQAFGQYLLEPRFSYLANQSMATQPICNYINKVILIVSGETSHTYLDELINLHTSKNARLLSAKNVSNPVEPETFAFSNEQYFTLMKPHNHKNNTNPSSAYTHGVQAPLMNFWNVDRLMKNYLDFFSKGSFVMKNFDLQRDRTDDITITSTKEYSDTNVLIDS</sequence>
<dbReference type="GO" id="GO:0008081">
    <property type="term" value="F:phosphoric diester hydrolase activity"/>
    <property type="evidence" value="ECO:0007669"/>
    <property type="project" value="InterPro"/>
</dbReference>
<dbReference type="GO" id="GO:0006629">
    <property type="term" value="P:lipid metabolic process"/>
    <property type="evidence" value="ECO:0007669"/>
    <property type="project" value="InterPro"/>
</dbReference>
<dbReference type="Pfam" id="PF00388">
    <property type="entry name" value="PI-PLC-X"/>
    <property type="match status" value="1"/>
</dbReference>
<dbReference type="SUPFAM" id="SSF51695">
    <property type="entry name" value="PLC-like phosphodiesterases"/>
    <property type="match status" value="1"/>
</dbReference>
<keyword evidence="1" id="KW-1133">Transmembrane helix</keyword>
<evidence type="ECO:0000256" key="1">
    <source>
        <dbReference type="SAM" id="Phobius"/>
    </source>
</evidence>
<proteinExistence type="predicted"/>
<evidence type="ECO:0000259" key="2">
    <source>
        <dbReference type="Pfam" id="PF00388"/>
    </source>
</evidence>
<dbReference type="InterPro" id="IPR000909">
    <property type="entry name" value="PLipase_C_PInositol-sp_X_dom"/>
</dbReference>
<dbReference type="Gene3D" id="3.20.20.190">
    <property type="entry name" value="Phosphatidylinositol (PI) phosphodiesterase"/>
    <property type="match status" value="1"/>
</dbReference>
<feature type="transmembrane region" description="Helical" evidence="1">
    <location>
        <begin position="82"/>
        <end position="102"/>
    </location>
</feature>
<dbReference type="InterPro" id="IPR017946">
    <property type="entry name" value="PLC-like_Pdiesterase_TIM-brl"/>
</dbReference>
<feature type="transmembrane region" description="Helical" evidence="1">
    <location>
        <begin position="21"/>
        <end position="41"/>
    </location>
</feature>
<feature type="transmembrane region" description="Helical" evidence="1">
    <location>
        <begin position="56"/>
        <end position="75"/>
    </location>
</feature>
<keyword evidence="1" id="KW-0812">Transmembrane</keyword>
<protein>
    <recommendedName>
        <fullName evidence="2">Phosphatidylinositol-specific phospholipase C X domain-containing protein</fullName>
    </recommendedName>
</protein>
<accession>A0A6C0AG49</accession>
<evidence type="ECO:0000313" key="3">
    <source>
        <dbReference type="EMBL" id="QHS78738.1"/>
    </source>
</evidence>
<reference evidence="3" key="1">
    <citation type="journal article" date="2020" name="Nature">
        <title>Giant virus diversity and host interactions through global metagenomics.</title>
        <authorList>
            <person name="Schulz F."/>
            <person name="Roux S."/>
            <person name="Paez-Espino D."/>
            <person name="Jungbluth S."/>
            <person name="Walsh D.A."/>
            <person name="Denef V.J."/>
            <person name="McMahon K.D."/>
            <person name="Konstantinidis K.T."/>
            <person name="Eloe-Fadrosh E.A."/>
            <person name="Kyrpides N.C."/>
            <person name="Woyke T."/>
        </authorList>
    </citation>
    <scope>NUCLEOTIDE SEQUENCE</scope>
    <source>
        <strain evidence="3">GVMAG-S-1024976-23</strain>
    </source>
</reference>